<dbReference type="AlphaFoldDB" id="A0A839VD68"/>
<proteinExistence type="predicted"/>
<evidence type="ECO:0000313" key="2">
    <source>
        <dbReference type="Proteomes" id="UP000547614"/>
    </source>
</evidence>
<evidence type="ECO:0000313" key="1">
    <source>
        <dbReference type="EMBL" id="MBB3192068.1"/>
    </source>
</evidence>
<organism evidence="1 2">
    <name type="scientific">Halomonas cerina</name>
    <dbReference type="NCBI Taxonomy" id="447424"/>
    <lineage>
        <taxon>Bacteria</taxon>
        <taxon>Pseudomonadati</taxon>
        <taxon>Pseudomonadota</taxon>
        <taxon>Gammaproteobacteria</taxon>
        <taxon>Oceanospirillales</taxon>
        <taxon>Halomonadaceae</taxon>
        <taxon>Halomonas</taxon>
    </lineage>
</organism>
<dbReference type="Proteomes" id="UP000547614">
    <property type="component" value="Unassembled WGS sequence"/>
</dbReference>
<dbReference type="EMBL" id="JACHXP010000021">
    <property type="protein sequence ID" value="MBB3192068.1"/>
    <property type="molecule type" value="Genomic_DNA"/>
</dbReference>
<accession>A0A839VD68</accession>
<dbReference type="RefSeq" id="WP_183327336.1">
    <property type="nucleotide sequence ID" value="NZ_JACHXP010000021.1"/>
</dbReference>
<protein>
    <submittedName>
        <fullName evidence="1">Uncharacterized protein</fullName>
    </submittedName>
</protein>
<comment type="caution">
    <text evidence="1">The sequence shown here is derived from an EMBL/GenBank/DDBJ whole genome shotgun (WGS) entry which is preliminary data.</text>
</comment>
<gene>
    <name evidence="1" type="ORF">FHR94_003344</name>
</gene>
<name>A0A839VD68_9GAMM</name>
<keyword evidence="2" id="KW-1185">Reference proteome</keyword>
<sequence length="168" mass="18781">MFLDREKQRALLIDLRRHYPGFASRAEFIPNWVTDDGVDQGYAKNLHYLEEHDLVELKTHTSLDSRNAVPKIVQARITSKGLDFLEDDGGLSAILGTVTVRLHADTIRDLIETKIAESEDVPEEDKPGLIAALKEMREEGLKQLTQRVVSHGLDQAPGAWSAIINALT</sequence>
<reference evidence="1 2" key="1">
    <citation type="submission" date="2020-08" db="EMBL/GenBank/DDBJ databases">
        <title>Genomic Encyclopedia of Type Strains, Phase III (KMG-III): the genomes of soil and plant-associated and newly described type strains.</title>
        <authorList>
            <person name="Whitman W."/>
        </authorList>
    </citation>
    <scope>NUCLEOTIDE SEQUENCE [LARGE SCALE GENOMIC DNA]</scope>
    <source>
        <strain evidence="1 2">CECT 7282</strain>
    </source>
</reference>